<feature type="compositionally biased region" description="Polar residues" evidence="1">
    <location>
        <begin position="202"/>
        <end position="217"/>
    </location>
</feature>
<dbReference type="AlphaFoldDB" id="A0A0R3T5T6"/>
<protein>
    <submittedName>
        <fullName evidence="4">Shugoshin_C domain-containing protein</fullName>
    </submittedName>
</protein>
<name>A0A0R3T5T6_RODNA</name>
<dbReference type="WBParaSite" id="HNAJ_0000242401-mRNA-1">
    <property type="protein sequence ID" value="HNAJ_0000242401-mRNA-1"/>
    <property type="gene ID" value="HNAJ_0000242401"/>
</dbReference>
<gene>
    <name evidence="2" type="ORF">HNAJ_LOCUS2421</name>
</gene>
<evidence type="ECO:0000313" key="2">
    <source>
        <dbReference type="EMBL" id="VDN98280.1"/>
    </source>
</evidence>
<feature type="compositionally biased region" description="Basic and acidic residues" evidence="1">
    <location>
        <begin position="227"/>
        <end position="236"/>
    </location>
</feature>
<dbReference type="EMBL" id="UZAE01001177">
    <property type="protein sequence ID" value="VDN98280.1"/>
    <property type="molecule type" value="Genomic_DNA"/>
</dbReference>
<evidence type="ECO:0000313" key="4">
    <source>
        <dbReference type="WBParaSite" id="HNAJ_0000242401-mRNA-1"/>
    </source>
</evidence>
<keyword evidence="3" id="KW-1185">Reference proteome</keyword>
<dbReference type="Proteomes" id="UP000278807">
    <property type="component" value="Unassembled WGS sequence"/>
</dbReference>
<feature type="region of interest" description="Disordered" evidence="1">
    <location>
        <begin position="202"/>
        <end position="264"/>
    </location>
</feature>
<reference evidence="2 3" key="2">
    <citation type="submission" date="2018-11" db="EMBL/GenBank/DDBJ databases">
        <authorList>
            <consortium name="Pathogen Informatics"/>
        </authorList>
    </citation>
    <scope>NUCLEOTIDE SEQUENCE [LARGE SCALE GENOMIC DNA]</scope>
</reference>
<reference evidence="4" key="1">
    <citation type="submission" date="2017-02" db="UniProtKB">
        <authorList>
            <consortium name="WormBaseParasite"/>
        </authorList>
    </citation>
    <scope>IDENTIFICATION</scope>
</reference>
<evidence type="ECO:0000313" key="3">
    <source>
        <dbReference type="Proteomes" id="UP000278807"/>
    </source>
</evidence>
<sequence>MKGGEGAPTSKIPEVCEKSISSDAAESCKGTGTNYLSSYKAFYFLPEENKQQTEAELEIWQEKQQRVKSPINLLSNSTPVPMEMQSLQGVEIQSCAVSSKNELSDEDYDPCSRLTKNVYQESENRSSNILPPGREGEIISTVVDYVTQDAITNQVIEFAEPDSVEAQPQTQKCGRTRKSVVVKFLSSSGDFDWETEEIQKISDVSLTPNDAPTQSELNAEHQPIQPHKHEQSRKSDGSPPFNEAQHMESEEATAQSSLCPGGRGRKRKLAVVKLETQTDMEITTTVVSSKHRKRRNALVSKCKRTKRSIFTGAKQNRLSLCELSGVYESDGVSSCFAYTINICLKDFVVTSFIPRDLEDECHPPDSRGTKQVKH</sequence>
<proteinExistence type="predicted"/>
<organism evidence="4">
    <name type="scientific">Rodentolepis nana</name>
    <name type="common">Dwarf tapeworm</name>
    <name type="synonym">Hymenolepis nana</name>
    <dbReference type="NCBI Taxonomy" id="102285"/>
    <lineage>
        <taxon>Eukaryota</taxon>
        <taxon>Metazoa</taxon>
        <taxon>Spiralia</taxon>
        <taxon>Lophotrochozoa</taxon>
        <taxon>Platyhelminthes</taxon>
        <taxon>Cestoda</taxon>
        <taxon>Eucestoda</taxon>
        <taxon>Cyclophyllidea</taxon>
        <taxon>Hymenolepididae</taxon>
        <taxon>Rodentolepis</taxon>
    </lineage>
</organism>
<evidence type="ECO:0000256" key="1">
    <source>
        <dbReference type="SAM" id="MobiDB-lite"/>
    </source>
</evidence>
<accession>A0A0R3T5T6</accession>